<evidence type="ECO:0000259" key="16">
    <source>
        <dbReference type="Pfam" id="PF17810"/>
    </source>
</evidence>
<keyword evidence="10 12" id="KW-0620">Polyamine biosynthesis</keyword>
<feature type="domain" description="Orn/DAP/Arg decarboxylase 2 N-terminal" evidence="15">
    <location>
        <begin position="96"/>
        <end position="352"/>
    </location>
</feature>
<dbReference type="GO" id="GO:0008792">
    <property type="term" value="F:arginine decarboxylase activity"/>
    <property type="evidence" value="ECO:0007669"/>
    <property type="project" value="UniProtKB-UniRule"/>
</dbReference>
<dbReference type="Pfam" id="PF17944">
    <property type="entry name" value="Arg_decarbox_C"/>
    <property type="match status" value="1"/>
</dbReference>
<dbReference type="AlphaFoldDB" id="A0A0G8AR25"/>
<dbReference type="NCBIfam" id="NF003763">
    <property type="entry name" value="PRK05354.1"/>
    <property type="match status" value="1"/>
</dbReference>
<evidence type="ECO:0000313" key="18">
    <source>
        <dbReference type="EMBL" id="KKZ10033.1"/>
    </source>
</evidence>
<comment type="similarity">
    <text evidence="4 12">Belongs to the Orn/Lys/Arg decarboxylase class-II family. SpeA subfamily.</text>
</comment>
<dbReference type="InterPro" id="IPR009006">
    <property type="entry name" value="Ala_racemase/Decarboxylase_C"/>
</dbReference>
<keyword evidence="8 12" id="KW-0663">Pyridoxal phosphate</keyword>
<gene>
    <name evidence="12" type="primary">speA</name>
    <name evidence="18" type="ORF">TQ37_10070</name>
</gene>
<dbReference type="UniPathway" id="UPA00186">
    <property type="reaction ID" value="UER00284"/>
</dbReference>
<proteinExistence type="inferred from homology"/>
<dbReference type="SUPFAM" id="SSF50621">
    <property type="entry name" value="Alanine racemase C-terminal domain-like"/>
    <property type="match status" value="1"/>
</dbReference>
<dbReference type="PROSITE" id="PS00879">
    <property type="entry name" value="ODR_DC_2_2"/>
    <property type="match status" value="1"/>
</dbReference>
<dbReference type="PRINTS" id="PR01179">
    <property type="entry name" value="ODADCRBXLASE"/>
</dbReference>
<reference evidence="18 19" key="1">
    <citation type="submission" date="2015-02" db="EMBL/GenBank/DDBJ databases">
        <authorList>
            <person name="Slaby B."/>
            <person name="Hentschel U."/>
        </authorList>
    </citation>
    <scope>NUCLEOTIDE SEQUENCE [LARGE SCALE GENOMIC DNA]</scope>
    <source>
        <strain evidence="18">15L</strain>
    </source>
</reference>
<dbReference type="Gene3D" id="2.40.37.10">
    <property type="entry name" value="Lyase, Ornithine Decarboxylase, Chain A, domain 1"/>
    <property type="match status" value="1"/>
</dbReference>
<organism evidence="18 19">
    <name type="scientific">Candidatus Synechococcus spongiarum 15L</name>
    <dbReference type="NCBI Taxonomy" id="1608419"/>
    <lineage>
        <taxon>Bacteria</taxon>
        <taxon>Bacillati</taxon>
        <taxon>Cyanobacteriota</taxon>
        <taxon>Cyanophyceae</taxon>
        <taxon>Synechococcales</taxon>
        <taxon>Synechococcaceae</taxon>
        <taxon>Synechococcus</taxon>
    </lineage>
</organism>
<dbReference type="CDD" id="cd06830">
    <property type="entry name" value="PLPDE_III_ADC"/>
    <property type="match status" value="1"/>
</dbReference>
<dbReference type="GO" id="GO:0006527">
    <property type="term" value="P:L-arginine catabolic process"/>
    <property type="evidence" value="ECO:0007669"/>
    <property type="project" value="InterPro"/>
</dbReference>
<evidence type="ECO:0000259" key="15">
    <source>
        <dbReference type="Pfam" id="PF02784"/>
    </source>
</evidence>
<comment type="catalytic activity">
    <reaction evidence="12">
        <text>L-arginine + H(+) = agmatine + CO2</text>
        <dbReference type="Rhea" id="RHEA:17641"/>
        <dbReference type="ChEBI" id="CHEBI:15378"/>
        <dbReference type="ChEBI" id="CHEBI:16526"/>
        <dbReference type="ChEBI" id="CHEBI:32682"/>
        <dbReference type="ChEBI" id="CHEBI:58145"/>
        <dbReference type="EC" id="4.1.1.19"/>
    </reaction>
</comment>
<keyword evidence="9 12" id="KW-0745">Spermidine biosynthesis</keyword>
<dbReference type="EMBL" id="JYFQ01000215">
    <property type="protein sequence ID" value="KKZ10033.1"/>
    <property type="molecule type" value="Genomic_DNA"/>
</dbReference>
<reference evidence="18 19" key="2">
    <citation type="submission" date="2015-05" db="EMBL/GenBank/DDBJ databases">
        <title>Lifestyle Evolution in Cyanobacterial Symbionts of Sponges.</title>
        <authorList>
            <person name="Burgsdorf I."/>
            <person name="Slaby B.M."/>
            <person name="Handley K.M."/>
            <person name="Haber M."/>
            <person name="Blom J."/>
            <person name="Marshall C.W."/>
            <person name="Gilbert J.A."/>
            <person name="Hentschel U."/>
            <person name="Steindler L."/>
        </authorList>
    </citation>
    <scope>NUCLEOTIDE SEQUENCE [LARGE SCALE GENOMIC DNA]</scope>
    <source>
        <strain evidence="18">15L</strain>
    </source>
</reference>
<evidence type="ECO:0000313" key="19">
    <source>
        <dbReference type="Proteomes" id="UP000035037"/>
    </source>
</evidence>
<dbReference type="Pfam" id="PF17810">
    <property type="entry name" value="Arg_decarb_HB"/>
    <property type="match status" value="1"/>
</dbReference>
<protein>
    <recommendedName>
        <fullName evidence="12">Biosynthetic arginine decarboxylase</fullName>
        <shortName evidence="12">ADC</shortName>
        <ecNumber evidence="12">4.1.1.19</ecNumber>
    </recommendedName>
</protein>
<evidence type="ECO:0000256" key="7">
    <source>
        <dbReference type="ARBA" id="ARBA00022842"/>
    </source>
</evidence>
<evidence type="ECO:0000256" key="6">
    <source>
        <dbReference type="ARBA" id="ARBA00022793"/>
    </source>
</evidence>
<comment type="cofactor">
    <cofactor evidence="2 12">
        <name>Mg(2+)</name>
        <dbReference type="ChEBI" id="CHEBI:18420"/>
    </cofactor>
</comment>
<dbReference type="Proteomes" id="UP000035037">
    <property type="component" value="Unassembled WGS sequence"/>
</dbReference>
<evidence type="ECO:0000259" key="17">
    <source>
        <dbReference type="Pfam" id="PF17944"/>
    </source>
</evidence>
<feature type="active site" description="Proton donor" evidence="14">
    <location>
        <position position="507"/>
    </location>
</feature>
<keyword evidence="5 12" id="KW-0479">Metal-binding</keyword>
<evidence type="ECO:0000256" key="11">
    <source>
        <dbReference type="ARBA" id="ARBA00023239"/>
    </source>
</evidence>
<evidence type="ECO:0000256" key="8">
    <source>
        <dbReference type="ARBA" id="ARBA00022898"/>
    </source>
</evidence>
<dbReference type="PANTHER" id="PTHR43295">
    <property type="entry name" value="ARGININE DECARBOXYLASE"/>
    <property type="match status" value="1"/>
</dbReference>
<dbReference type="NCBIfam" id="TIGR01273">
    <property type="entry name" value="speA"/>
    <property type="match status" value="1"/>
</dbReference>
<feature type="domain" description="Arginine decarboxylase helical bundle" evidence="16">
    <location>
        <begin position="376"/>
        <end position="450"/>
    </location>
</feature>
<dbReference type="InterPro" id="IPR000183">
    <property type="entry name" value="Orn/DAP/Arg_de-COase"/>
</dbReference>
<comment type="function">
    <text evidence="3 12">Catalyzes the biosynthesis of agmatine from arginine.</text>
</comment>
<dbReference type="PIRSF" id="PIRSF001336">
    <property type="entry name" value="Arg_decrbxlase"/>
    <property type="match status" value="1"/>
</dbReference>
<dbReference type="InterPro" id="IPR029066">
    <property type="entry name" value="PLP-binding_barrel"/>
</dbReference>
<feature type="domain" description="Arginine decarboxylase C-terminal helical" evidence="17">
    <location>
        <begin position="586"/>
        <end position="638"/>
    </location>
</feature>
<evidence type="ECO:0000256" key="14">
    <source>
        <dbReference type="PIRSR" id="PIRSR600183-50"/>
    </source>
</evidence>
<keyword evidence="7 12" id="KW-0460">Magnesium</keyword>
<keyword evidence="11 12" id="KW-0456">Lyase</keyword>
<dbReference type="HAMAP" id="MF_01417">
    <property type="entry name" value="SpeA"/>
    <property type="match status" value="1"/>
</dbReference>
<evidence type="ECO:0000256" key="3">
    <source>
        <dbReference type="ARBA" id="ARBA00002257"/>
    </source>
</evidence>
<dbReference type="SUPFAM" id="SSF51419">
    <property type="entry name" value="PLP-binding barrel"/>
    <property type="match status" value="1"/>
</dbReference>
<dbReference type="InterPro" id="IPR022653">
    <property type="entry name" value="De-COase2_pyr-phos_BS"/>
</dbReference>
<comment type="cofactor">
    <cofactor evidence="1 12 13">
        <name>pyridoxal 5'-phosphate</name>
        <dbReference type="ChEBI" id="CHEBI:597326"/>
    </cofactor>
</comment>
<dbReference type="GO" id="GO:0008295">
    <property type="term" value="P:spermidine biosynthetic process"/>
    <property type="evidence" value="ECO:0007669"/>
    <property type="project" value="UniProtKB-UniRule"/>
</dbReference>
<dbReference type="PROSITE" id="PS00878">
    <property type="entry name" value="ODR_DC_2_1"/>
    <property type="match status" value="1"/>
</dbReference>
<dbReference type="GO" id="GO:0046872">
    <property type="term" value="F:metal ion binding"/>
    <property type="evidence" value="ECO:0007669"/>
    <property type="project" value="UniProtKB-KW"/>
</dbReference>
<accession>A0A0G8AR25</accession>
<evidence type="ECO:0000256" key="4">
    <source>
        <dbReference type="ARBA" id="ARBA00008357"/>
    </source>
</evidence>
<dbReference type="InterPro" id="IPR041128">
    <property type="entry name" value="Arg_decarbox_C"/>
</dbReference>
<dbReference type="PANTHER" id="PTHR43295:SF9">
    <property type="entry name" value="BIOSYNTHETIC ARGININE DECARBOXYLASE"/>
    <property type="match status" value="1"/>
</dbReference>
<name>A0A0G8AR25_9SYNE</name>
<dbReference type="InterPro" id="IPR002985">
    <property type="entry name" value="Arg_decrbxlase"/>
</dbReference>
<dbReference type="Gene3D" id="1.20.58.930">
    <property type="match status" value="1"/>
</dbReference>
<evidence type="ECO:0000256" key="9">
    <source>
        <dbReference type="ARBA" id="ARBA00023066"/>
    </source>
</evidence>
<evidence type="ECO:0000256" key="5">
    <source>
        <dbReference type="ARBA" id="ARBA00022723"/>
    </source>
</evidence>
<dbReference type="InterPro" id="IPR040634">
    <property type="entry name" value="Arg_decarb_HB"/>
</dbReference>
<feature type="modified residue" description="N6-(pyridoxal phosphate)lysine" evidence="12 13">
    <location>
        <position position="111"/>
    </location>
</feature>
<evidence type="ECO:0000256" key="1">
    <source>
        <dbReference type="ARBA" id="ARBA00001933"/>
    </source>
</evidence>
<comment type="caution">
    <text evidence="18">The sequence shown here is derived from an EMBL/GenBank/DDBJ whole genome shotgun (WGS) entry which is preliminary data.</text>
</comment>
<dbReference type="Gene3D" id="1.10.287.3440">
    <property type="match status" value="1"/>
</dbReference>
<keyword evidence="6 12" id="KW-0210">Decarboxylase</keyword>
<evidence type="ECO:0000256" key="10">
    <source>
        <dbReference type="ARBA" id="ARBA00023115"/>
    </source>
</evidence>
<sequence>MHPTPKQPLTDRTNWSAAQSSRLYGLEAWGQPYFSVSEQGHVMVRPRAERGGCLDLVSLVRSLQARSLSLPLLIRFDDILEDRLARLHDAFERAIIQYGYRGRYQGVFPIKCHQQRHVLEHVVRVGRRWNFGLEAGSKAELLIALALLDDPDALLVCNGYKDTRYLETAILARRLGRRPLVVIEQPDEVDGLTACSRRLGMAPLMGVRAKLSVQGIGRWGNSSGDGAKFGLSVPDLLTTVNTLRDVGLLEELRLLHVHIGSQISDIAVLKEALQEMGQIYVQLVALGAPMGYLDVGGGLGVDYDGSCTATAASTNYSLQNYANDVVATIQECCQPRGVPMPTLVSESGRAVASHFSVLVFDVLSTGRVNAVVPPSQEEEPLLVRNLRELLANVTPENVQEAWHDAVKFKDDALSAFRLGYLSLSDRGTAEQLYWACCRTIANHLGNQPVPADLQPITTALAATYYANLSIFRSAPDTWAIDQLFPVMPIHRLHEPPQVLGTFADLTCDSDGKLNRFINSGTHKSLLELHHLQPPNPYWMGLFLGGAYQEIMGNLHNLFGRTNAVHIRLASQGGYQVEQVARGNTTSDVLTALDHDPRSLVERLRRDSEIAIAAGNLTVPDAHRFITHVEESLRQSTYLEPGVRPH</sequence>
<dbReference type="Pfam" id="PF02784">
    <property type="entry name" value="Orn_Arg_deC_N"/>
    <property type="match status" value="1"/>
</dbReference>
<dbReference type="STRING" id="431041.FLM9_1658"/>
<dbReference type="PRINTS" id="PR01180">
    <property type="entry name" value="ARGDCRBXLASE"/>
</dbReference>
<feature type="binding site" evidence="12">
    <location>
        <begin position="293"/>
        <end position="303"/>
    </location>
    <ligand>
        <name>substrate</name>
    </ligand>
</feature>
<dbReference type="InterPro" id="IPR022644">
    <property type="entry name" value="De-COase2_N"/>
</dbReference>
<evidence type="ECO:0000256" key="13">
    <source>
        <dbReference type="PIRSR" id="PIRSR001336-50"/>
    </source>
</evidence>
<dbReference type="EC" id="4.1.1.19" evidence="12"/>
<dbReference type="Gene3D" id="3.20.20.10">
    <property type="entry name" value="Alanine racemase"/>
    <property type="match status" value="1"/>
</dbReference>
<dbReference type="InterPro" id="IPR022657">
    <property type="entry name" value="De-COase2_CS"/>
</dbReference>
<comment type="pathway">
    <text evidence="12">Amine and polyamine biosynthesis; agmatine biosynthesis; agmatine from L-arginine: step 1/1.</text>
</comment>
<dbReference type="PATRIC" id="fig|1608419.3.peg.1342"/>
<evidence type="ECO:0000256" key="2">
    <source>
        <dbReference type="ARBA" id="ARBA00001946"/>
    </source>
</evidence>
<evidence type="ECO:0000256" key="12">
    <source>
        <dbReference type="HAMAP-Rule" id="MF_01417"/>
    </source>
</evidence>